<keyword evidence="3" id="KW-1185">Reference proteome</keyword>
<evidence type="ECO:0000313" key="2">
    <source>
        <dbReference type="EMBL" id="KAF1836378.1"/>
    </source>
</evidence>
<gene>
    <name evidence="2" type="ORF">BDW02DRAFT_241655</name>
</gene>
<protein>
    <submittedName>
        <fullName evidence="2">Uncharacterized protein</fullName>
    </submittedName>
</protein>
<dbReference type="Proteomes" id="UP000800040">
    <property type="component" value="Unassembled WGS sequence"/>
</dbReference>
<evidence type="ECO:0000313" key="3">
    <source>
        <dbReference type="Proteomes" id="UP000800040"/>
    </source>
</evidence>
<sequence length="69" mass="7808">MGKTLLKANSGGRPAVGSSCNPLQERQEAYMFSRARLCIRRAYSPAPRRPVHCITTATRHWLRTRSLSH</sequence>
<feature type="region of interest" description="Disordered" evidence="1">
    <location>
        <begin position="1"/>
        <end position="20"/>
    </location>
</feature>
<reference evidence="2" key="1">
    <citation type="submission" date="2020-01" db="EMBL/GenBank/DDBJ databases">
        <authorList>
            <consortium name="DOE Joint Genome Institute"/>
            <person name="Haridas S."/>
            <person name="Albert R."/>
            <person name="Binder M."/>
            <person name="Bloem J."/>
            <person name="Labutti K."/>
            <person name="Salamov A."/>
            <person name="Andreopoulos B."/>
            <person name="Baker S.E."/>
            <person name="Barry K."/>
            <person name="Bills G."/>
            <person name="Bluhm B.H."/>
            <person name="Cannon C."/>
            <person name="Castanera R."/>
            <person name="Culley D.E."/>
            <person name="Daum C."/>
            <person name="Ezra D."/>
            <person name="Gonzalez J.B."/>
            <person name="Henrissat B."/>
            <person name="Kuo A."/>
            <person name="Liang C."/>
            <person name="Lipzen A."/>
            <person name="Lutzoni F."/>
            <person name="Magnuson J."/>
            <person name="Mondo S."/>
            <person name="Nolan M."/>
            <person name="Ohm R."/>
            <person name="Pangilinan J."/>
            <person name="Park H.-J."/>
            <person name="Ramirez L."/>
            <person name="Alfaro M."/>
            <person name="Sun H."/>
            <person name="Tritt A."/>
            <person name="Yoshinaga Y."/>
            <person name="Zwiers L.-H."/>
            <person name="Turgeon B.G."/>
            <person name="Goodwin S.B."/>
            <person name="Spatafora J.W."/>
            <person name="Crous P.W."/>
            <person name="Grigoriev I.V."/>
        </authorList>
    </citation>
    <scope>NUCLEOTIDE SEQUENCE</scope>
    <source>
        <strain evidence="2">P77</strain>
    </source>
</reference>
<proteinExistence type="predicted"/>
<accession>A0A6A5KGV8</accession>
<dbReference type="AlphaFoldDB" id="A0A6A5KGV8"/>
<organism evidence="2 3">
    <name type="scientific">Decorospora gaudefroyi</name>
    <dbReference type="NCBI Taxonomy" id="184978"/>
    <lineage>
        <taxon>Eukaryota</taxon>
        <taxon>Fungi</taxon>
        <taxon>Dikarya</taxon>
        <taxon>Ascomycota</taxon>
        <taxon>Pezizomycotina</taxon>
        <taxon>Dothideomycetes</taxon>
        <taxon>Pleosporomycetidae</taxon>
        <taxon>Pleosporales</taxon>
        <taxon>Pleosporineae</taxon>
        <taxon>Pleosporaceae</taxon>
        <taxon>Decorospora</taxon>
    </lineage>
</organism>
<name>A0A6A5KGV8_9PLEO</name>
<evidence type="ECO:0000256" key="1">
    <source>
        <dbReference type="SAM" id="MobiDB-lite"/>
    </source>
</evidence>
<dbReference type="EMBL" id="ML975274">
    <property type="protein sequence ID" value="KAF1836378.1"/>
    <property type="molecule type" value="Genomic_DNA"/>
</dbReference>